<organism evidence="1 2">
    <name type="scientific">Cohnella pontilimi</name>
    <dbReference type="NCBI Taxonomy" id="2564100"/>
    <lineage>
        <taxon>Bacteria</taxon>
        <taxon>Bacillati</taxon>
        <taxon>Bacillota</taxon>
        <taxon>Bacilli</taxon>
        <taxon>Bacillales</taxon>
        <taxon>Paenibacillaceae</taxon>
        <taxon>Cohnella</taxon>
    </lineage>
</organism>
<dbReference type="Gene3D" id="2.40.400.10">
    <property type="entry name" value="Acetoacetate decarboxylase-like"/>
    <property type="match status" value="1"/>
</dbReference>
<comment type="caution">
    <text evidence="1">The sequence shown here is derived from an EMBL/GenBank/DDBJ whole genome shotgun (WGS) entry which is preliminary data.</text>
</comment>
<name>A0A4U0F8X9_9BACL</name>
<dbReference type="PANTHER" id="PTHR39186:SF1">
    <property type="entry name" value="DUF2071 DOMAIN-CONTAINING PROTEIN"/>
    <property type="match status" value="1"/>
</dbReference>
<dbReference type="EMBL" id="SUPK01000007">
    <property type="protein sequence ID" value="TJY41147.1"/>
    <property type="molecule type" value="Genomic_DNA"/>
</dbReference>
<proteinExistence type="predicted"/>
<evidence type="ECO:0000313" key="1">
    <source>
        <dbReference type="EMBL" id="TJY41147.1"/>
    </source>
</evidence>
<dbReference type="SUPFAM" id="SSF160104">
    <property type="entry name" value="Acetoacetate decarboxylase-like"/>
    <property type="match status" value="1"/>
</dbReference>
<dbReference type="OrthoDB" id="150993at2"/>
<dbReference type="PANTHER" id="PTHR39186">
    <property type="entry name" value="DUF2071 FAMILY PROTEIN"/>
    <property type="match status" value="1"/>
</dbReference>
<sequence>MTNKELIRTTGHRPFPLPNSRWIQKQIWHDLLFAHWPVRADQLMPLLPRGLDLDLWEGEPWISISPFYITGLRLRGLPPLPFTSRFPELNVRTYVTCNGRPGIFFFSLDAGNRIAVEAARVLFRLPYFRANMTVRRTEENVRYFSSRKDSRGQAAMFSATYKAADPHPFHALPDTLLHWLTERYCLYTTDAHGRILEGDIHHLPWQLQKAELRTERNTMTEALGIRLPDVDPLLTFTKRLEVLFWPNRKV</sequence>
<dbReference type="AlphaFoldDB" id="A0A4U0F8X9"/>
<evidence type="ECO:0000313" key="2">
    <source>
        <dbReference type="Proteomes" id="UP000309673"/>
    </source>
</evidence>
<dbReference type="InterPro" id="IPR023375">
    <property type="entry name" value="ADC_dom_sf"/>
</dbReference>
<gene>
    <name evidence="1" type="ORF">E5161_15765</name>
</gene>
<keyword evidence="2" id="KW-1185">Reference proteome</keyword>
<reference evidence="1 2" key="1">
    <citation type="submission" date="2019-04" db="EMBL/GenBank/DDBJ databases">
        <title>Cohnella sp. nov., isolated from soil.</title>
        <authorList>
            <person name="Kim W."/>
        </authorList>
    </citation>
    <scope>NUCLEOTIDE SEQUENCE [LARGE SCALE GENOMIC DNA]</scope>
    <source>
        <strain evidence="1 2">CAU 1483</strain>
    </source>
</reference>
<protein>
    <submittedName>
        <fullName evidence="1">DUF2071 domain-containing protein</fullName>
    </submittedName>
</protein>
<dbReference type="Proteomes" id="UP000309673">
    <property type="component" value="Unassembled WGS sequence"/>
</dbReference>
<dbReference type="InterPro" id="IPR018644">
    <property type="entry name" value="DUF2071"/>
</dbReference>
<accession>A0A4U0F8X9</accession>
<dbReference type="Pfam" id="PF09844">
    <property type="entry name" value="DUF2071"/>
    <property type="match status" value="1"/>
</dbReference>
<dbReference type="RefSeq" id="WP_136778775.1">
    <property type="nucleotide sequence ID" value="NZ_SUPK01000007.1"/>
</dbReference>